<evidence type="ECO:0000313" key="3">
    <source>
        <dbReference type="Proteomes" id="UP000030742"/>
    </source>
</evidence>
<dbReference type="Gene3D" id="3.50.50.60">
    <property type="entry name" value="FAD/NAD(P)-binding domain"/>
    <property type="match status" value="2"/>
</dbReference>
<dbReference type="Proteomes" id="UP000030742">
    <property type="component" value="Unassembled WGS sequence"/>
</dbReference>
<dbReference type="InterPro" id="IPR012132">
    <property type="entry name" value="GMC_OxRdtase"/>
</dbReference>
<accession>U4UP07</accession>
<protein>
    <recommendedName>
        <fullName evidence="4">Glucose-methanol-choline oxidoreductase N-terminal domain-containing protein</fullName>
    </recommendedName>
</protein>
<dbReference type="STRING" id="77166.U4UP07"/>
<dbReference type="OrthoDB" id="269227at2759"/>
<reference evidence="2 3" key="1">
    <citation type="journal article" date="2013" name="Genome Biol.">
        <title>Draft genome of the mountain pine beetle, Dendroctonus ponderosae Hopkins, a major forest pest.</title>
        <authorList>
            <person name="Keeling C.I."/>
            <person name="Yuen M.M."/>
            <person name="Liao N.Y."/>
            <person name="Docking T.R."/>
            <person name="Chan S.K."/>
            <person name="Taylor G.A."/>
            <person name="Palmquist D.L."/>
            <person name="Jackman S.D."/>
            <person name="Nguyen A."/>
            <person name="Li M."/>
            <person name="Henderson H."/>
            <person name="Janes J.K."/>
            <person name="Zhao Y."/>
            <person name="Pandoh P."/>
            <person name="Moore R."/>
            <person name="Sperling F.A."/>
            <person name="Huber D.P."/>
            <person name="Birol I."/>
            <person name="Jones S.J."/>
            <person name="Bohlmann J."/>
        </authorList>
    </citation>
    <scope>NUCLEOTIDE SEQUENCE</scope>
</reference>
<proteinExistence type="inferred from homology"/>
<comment type="similarity">
    <text evidence="1">Belongs to the GMC oxidoreductase family.</text>
</comment>
<sequence length="364" mass="40047">MIRRELESTLREEKANMKQYKFYATALLCFALSADILTRALSDEEFDEFVSEIEDFINVSSSNVWATNNDDYFSSEEATSVDYGTFDFIIAGGGTAGGILANRLSEQESFTVLLVEAGKARAAIVDVLGLNGYLAASEWNWAYNTTKQTTGCLDLWRDDHRPLVAGYALQTVNYFNSEGNDSIIPEVEILTIGPPLNAHAKVNTQLCQRKRATSTLRAEKANMKQYKFYATALLCFALSADILTRALSDEEFDEFVSKIEDFINVSSSNVWATNNDDYFSSEEASSVDYGTFDFIIAGGGTAGGILANRLSEQESFTVLLVEAGKARAAIVDVLGLSGYLAASEWNWAYNTTKQTTGCLGKLFT</sequence>
<dbReference type="InterPro" id="IPR036188">
    <property type="entry name" value="FAD/NAD-bd_sf"/>
</dbReference>
<dbReference type="GO" id="GO:0016491">
    <property type="term" value="F:oxidoreductase activity"/>
    <property type="evidence" value="ECO:0007669"/>
    <property type="project" value="TreeGrafter"/>
</dbReference>
<organism evidence="2 3">
    <name type="scientific">Dendroctonus ponderosae</name>
    <name type="common">Mountain pine beetle</name>
    <dbReference type="NCBI Taxonomy" id="77166"/>
    <lineage>
        <taxon>Eukaryota</taxon>
        <taxon>Metazoa</taxon>
        <taxon>Ecdysozoa</taxon>
        <taxon>Arthropoda</taxon>
        <taxon>Hexapoda</taxon>
        <taxon>Insecta</taxon>
        <taxon>Pterygota</taxon>
        <taxon>Neoptera</taxon>
        <taxon>Endopterygota</taxon>
        <taxon>Coleoptera</taxon>
        <taxon>Polyphaga</taxon>
        <taxon>Cucujiformia</taxon>
        <taxon>Curculionidae</taxon>
        <taxon>Scolytinae</taxon>
        <taxon>Dendroctonus</taxon>
    </lineage>
</organism>
<dbReference type="Gene3D" id="3.30.560.10">
    <property type="entry name" value="Glucose Oxidase, domain 3"/>
    <property type="match status" value="2"/>
</dbReference>
<dbReference type="AlphaFoldDB" id="U4UP07"/>
<dbReference type="PANTHER" id="PTHR11552">
    <property type="entry name" value="GLUCOSE-METHANOL-CHOLINE GMC OXIDOREDUCTASE"/>
    <property type="match status" value="1"/>
</dbReference>
<dbReference type="EMBL" id="KB632302">
    <property type="protein sequence ID" value="ERL91770.1"/>
    <property type="molecule type" value="Genomic_DNA"/>
</dbReference>
<dbReference type="GO" id="GO:0050660">
    <property type="term" value="F:flavin adenine dinucleotide binding"/>
    <property type="evidence" value="ECO:0007669"/>
    <property type="project" value="InterPro"/>
</dbReference>
<dbReference type="PANTHER" id="PTHR11552:SF147">
    <property type="entry name" value="CHOLINE DEHYDROGENASE, MITOCHONDRIAL"/>
    <property type="match status" value="1"/>
</dbReference>
<name>U4UP07_DENPD</name>
<evidence type="ECO:0000313" key="2">
    <source>
        <dbReference type="EMBL" id="ERL91770.1"/>
    </source>
</evidence>
<evidence type="ECO:0008006" key="4">
    <source>
        <dbReference type="Google" id="ProtNLM"/>
    </source>
</evidence>
<dbReference type="SUPFAM" id="SSF51905">
    <property type="entry name" value="FAD/NAD(P)-binding domain"/>
    <property type="match status" value="2"/>
</dbReference>
<gene>
    <name evidence="2" type="ORF">D910_09096</name>
</gene>
<evidence type="ECO:0000256" key="1">
    <source>
        <dbReference type="ARBA" id="ARBA00010790"/>
    </source>
</evidence>